<dbReference type="SUPFAM" id="SSF55620">
    <property type="entry name" value="Tetrahydrobiopterin biosynthesis enzymes-like"/>
    <property type="match status" value="2"/>
</dbReference>
<name>A0A6J4JIT2_9BACT</name>
<comment type="cofactor">
    <cofactor evidence="1">
        <name>Zn(2+)</name>
        <dbReference type="ChEBI" id="CHEBI:29105"/>
    </cofactor>
</comment>
<protein>
    <recommendedName>
        <fullName evidence="5">6-carboxy-5,6,7,8-tetrahydropterin synthase</fullName>
        <ecNumber evidence="4">4.1.2.50</ecNumber>
    </recommendedName>
    <alternativeName>
        <fullName evidence="9">Queuosine biosynthesis protein QueD</fullName>
    </alternativeName>
</protein>
<evidence type="ECO:0000256" key="8">
    <source>
        <dbReference type="ARBA" id="ARBA00023239"/>
    </source>
</evidence>
<comment type="similarity">
    <text evidence="3">Belongs to the PTPS family. QueD subfamily.</text>
</comment>
<accession>A0A6J4JIT2</accession>
<keyword evidence="6" id="KW-0479">Metal-binding</keyword>
<dbReference type="Pfam" id="PF01242">
    <property type="entry name" value="PTPS"/>
    <property type="match status" value="2"/>
</dbReference>
<dbReference type="PANTHER" id="PTHR12589:SF7">
    <property type="entry name" value="6-PYRUVOYL TETRAHYDROBIOPTERIN SYNTHASE"/>
    <property type="match status" value="1"/>
</dbReference>
<evidence type="ECO:0000256" key="7">
    <source>
        <dbReference type="ARBA" id="ARBA00022833"/>
    </source>
</evidence>
<comment type="catalytic activity">
    <reaction evidence="10">
        <text>7,8-dihydroneopterin 3'-triphosphate + H2O = 6-carboxy-5,6,7,8-tetrahydropterin + triphosphate + acetaldehyde + 2 H(+)</text>
        <dbReference type="Rhea" id="RHEA:27966"/>
        <dbReference type="ChEBI" id="CHEBI:15343"/>
        <dbReference type="ChEBI" id="CHEBI:15377"/>
        <dbReference type="ChEBI" id="CHEBI:15378"/>
        <dbReference type="ChEBI" id="CHEBI:18036"/>
        <dbReference type="ChEBI" id="CHEBI:58462"/>
        <dbReference type="ChEBI" id="CHEBI:61032"/>
        <dbReference type="EC" id="4.1.2.50"/>
    </reaction>
</comment>
<dbReference type="PANTHER" id="PTHR12589">
    <property type="entry name" value="PYRUVOYL TETRAHYDROBIOPTERIN SYNTHASE"/>
    <property type="match status" value="1"/>
</dbReference>
<dbReference type="AlphaFoldDB" id="A0A6J4JIT2"/>
<dbReference type="GO" id="GO:0006729">
    <property type="term" value="P:tetrahydrobiopterin biosynthetic process"/>
    <property type="evidence" value="ECO:0007669"/>
    <property type="project" value="InterPro"/>
</dbReference>
<gene>
    <name evidence="11" type="ORF">AVDCRST_MAG63-3353</name>
</gene>
<dbReference type="UniPathway" id="UPA00391"/>
<organism evidence="11">
    <name type="scientific">uncultured Armatimonadetes bacterium</name>
    <dbReference type="NCBI Taxonomy" id="157466"/>
    <lineage>
        <taxon>Bacteria</taxon>
        <taxon>Bacillati</taxon>
        <taxon>Armatimonadota</taxon>
        <taxon>environmental samples</taxon>
    </lineage>
</organism>
<dbReference type="GO" id="GO:0070497">
    <property type="term" value="F:6-carboxytetrahydropterin synthase activity"/>
    <property type="evidence" value="ECO:0007669"/>
    <property type="project" value="UniProtKB-EC"/>
</dbReference>
<sequence>MAATMYLRRRVAFSAGHAYWLDGKTDEENRRLFGPFASRWGHGHNYIVEATVAGEIDPLSGMVVNITDVDRVLKRHVTGPLADKHLTYEVPHFRDTPPTLENLSRYVADRFAAHFDTPQARLTRVVVWESPTLWATLNTEHNMIALTRSLDFAASHRLHAPGLSDEENGEIFGKCNNPHGHGHNYLVEVTVAGEPDPTTGMLVDLSALDAVLDREVMGRFDHKHLNLDVPDFAHVNPTSENLTRVIWEHLDGKIPPPARLYRVVVRETDRNFFEYYGANAGPTL</sequence>
<dbReference type="InterPro" id="IPR022470">
    <property type="entry name" value="PTPS_Cys_AS"/>
</dbReference>
<keyword evidence="8 11" id="KW-0456">Lyase</keyword>
<evidence type="ECO:0000256" key="3">
    <source>
        <dbReference type="ARBA" id="ARBA00008900"/>
    </source>
</evidence>
<dbReference type="GO" id="GO:0003874">
    <property type="term" value="F:6-pyruvoyltetrahydropterin synthase activity"/>
    <property type="evidence" value="ECO:0007669"/>
    <property type="project" value="InterPro"/>
</dbReference>
<dbReference type="Gene3D" id="3.30.479.10">
    <property type="entry name" value="6-pyruvoyl tetrahydropterin synthase/QueD"/>
    <property type="match status" value="2"/>
</dbReference>
<dbReference type="EC" id="4.1.2.50" evidence="4"/>
<dbReference type="EMBL" id="CADCTO010000442">
    <property type="protein sequence ID" value="CAA9277970.1"/>
    <property type="molecule type" value="Genomic_DNA"/>
</dbReference>
<comment type="pathway">
    <text evidence="2">Purine metabolism; 7-cyano-7-deazaguanine biosynthesis.</text>
</comment>
<evidence type="ECO:0000256" key="1">
    <source>
        <dbReference type="ARBA" id="ARBA00001947"/>
    </source>
</evidence>
<keyword evidence="7" id="KW-0862">Zinc</keyword>
<evidence type="ECO:0000256" key="4">
    <source>
        <dbReference type="ARBA" id="ARBA00012982"/>
    </source>
</evidence>
<dbReference type="FunFam" id="3.30.479.10:FF:000003">
    <property type="entry name" value="6-pyruvoyl tetrahydrobiopterin synthase"/>
    <property type="match status" value="1"/>
</dbReference>
<dbReference type="InterPro" id="IPR038418">
    <property type="entry name" value="6-PTP_synth/QueD_sf"/>
</dbReference>
<evidence type="ECO:0000256" key="6">
    <source>
        <dbReference type="ARBA" id="ARBA00022723"/>
    </source>
</evidence>
<evidence type="ECO:0000313" key="11">
    <source>
        <dbReference type="EMBL" id="CAA9277970.1"/>
    </source>
</evidence>
<reference evidence="11" key="1">
    <citation type="submission" date="2020-02" db="EMBL/GenBank/DDBJ databases">
        <authorList>
            <person name="Meier V. D."/>
        </authorList>
    </citation>
    <scope>NUCLEOTIDE SEQUENCE</scope>
    <source>
        <strain evidence="11">AVDCRST_MAG63</strain>
    </source>
</reference>
<evidence type="ECO:0000256" key="10">
    <source>
        <dbReference type="ARBA" id="ARBA00048807"/>
    </source>
</evidence>
<proteinExistence type="inferred from homology"/>
<dbReference type="PROSITE" id="PS00987">
    <property type="entry name" value="PTPS_1"/>
    <property type="match status" value="1"/>
</dbReference>
<evidence type="ECO:0000256" key="2">
    <source>
        <dbReference type="ARBA" id="ARBA00005061"/>
    </source>
</evidence>
<evidence type="ECO:0000256" key="5">
    <source>
        <dbReference type="ARBA" id="ARBA00018141"/>
    </source>
</evidence>
<dbReference type="InterPro" id="IPR007115">
    <property type="entry name" value="6-PTP_synth/QueD"/>
</dbReference>
<dbReference type="GO" id="GO:0046872">
    <property type="term" value="F:metal ion binding"/>
    <property type="evidence" value="ECO:0007669"/>
    <property type="project" value="UniProtKB-KW"/>
</dbReference>
<evidence type="ECO:0000256" key="9">
    <source>
        <dbReference type="ARBA" id="ARBA00031449"/>
    </source>
</evidence>